<organism evidence="2 3">
    <name type="scientific">Denitratimonas tolerans</name>
    <dbReference type="NCBI Taxonomy" id="1338420"/>
    <lineage>
        <taxon>Bacteria</taxon>
        <taxon>Pseudomonadati</taxon>
        <taxon>Pseudomonadota</taxon>
        <taxon>Gammaproteobacteria</taxon>
        <taxon>Lysobacterales</taxon>
        <taxon>Lysobacteraceae</taxon>
        <taxon>Denitratimonas</taxon>
    </lineage>
</organism>
<sequence length="90" mass="10251">MQRFFDLVISVLGTVAAMLLSWPYWRDYEYWAESQTAWMVYFAGGFLLSVYVFYAFIGSTRILFGHAADEARQAKAAEGECCKKAEGDRA</sequence>
<dbReference type="AlphaFoldDB" id="A0AAW9R7D8"/>
<protein>
    <submittedName>
        <fullName evidence="2">Uncharacterized protein</fullName>
    </submittedName>
</protein>
<comment type="caution">
    <text evidence="2">The sequence shown here is derived from an EMBL/GenBank/DDBJ whole genome shotgun (WGS) entry which is preliminary data.</text>
</comment>
<keyword evidence="1" id="KW-0472">Membrane</keyword>
<reference evidence="2 3" key="1">
    <citation type="journal article" date="2016" name="Antonie Van Leeuwenhoek">
        <title>Denitratimonas tolerans gen. nov., sp. nov., a denitrifying bacterium isolated from a bioreactor for tannery wastewater treatment.</title>
        <authorList>
            <person name="Han S.I."/>
            <person name="Kim J.O."/>
            <person name="Lee Y.R."/>
            <person name="Ekpeghere K.I."/>
            <person name="Koh S.C."/>
            <person name="Whang K.S."/>
        </authorList>
    </citation>
    <scope>NUCLEOTIDE SEQUENCE [LARGE SCALE GENOMIC DNA]</scope>
    <source>
        <strain evidence="2 3">KACC 17565</strain>
    </source>
</reference>
<feature type="transmembrane region" description="Helical" evidence="1">
    <location>
        <begin position="7"/>
        <end position="25"/>
    </location>
</feature>
<name>A0AAW9R7D8_9GAMM</name>
<accession>A0AAW9R7D8</accession>
<dbReference type="EMBL" id="JBBDHC010000012">
    <property type="protein sequence ID" value="MEJ1249883.1"/>
    <property type="molecule type" value="Genomic_DNA"/>
</dbReference>
<dbReference type="Proteomes" id="UP001364472">
    <property type="component" value="Unassembled WGS sequence"/>
</dbReference>
<dbReference type="RefSeq" id="WP_337335596.1">
    <property type="nucleotide sequence ID" value="NZ_JBBDHC010000012.1"/>
</dbReference>
<keyword evidence="1" id="KW-0812">Transmembrane</keyword>
<keyword evidence="3" id="KW-1185">Reference proteome</keyword>
<evidence type="ECO:0000313" key="3">
    <source>
        <dbReference type="Proteomes" id="UP001364472"/>
    </source>
</evidence>
<keyword evidence="1" id="KW-1133">Transmembrane helix</keyword>
<evidence type="ECO:0000256" key="1">
    <source>
        <dbReference type="SAM" id="Phobius"/>
    </source>
</evidence>
<feature type="transmembrane region" description="Helical" evidence="1">
    <location>
        <begin position="37"/>
        <end position="57"/>
    </location>
</feature>
<evidence type="ECO:0000313" key="2">
    <source>
        <dbReference type="EMBL" id="MEJ1249883.1"/>
    </source>
</evidence>
<gene>
    <name evidence="2" type="ORF">WB794_09390</name>
</gene>
<proteinExistence type="predicted"/>